<dbReference type="AlphaFoldDB" id="A0A3A6T4Z7"/>
<keyword evidence="3" id="KW-1185">Reference proteome</keyword>
<dbReference type="PANTHER" id="PTHR33055">
    <property type="entry name" value="TRANSPOSASE FOR INSERTION SEQUENCE ELEMENT IS1111A"/>
    <property type="match status" value="1"/>
</dbReference>
<dbReference type="GO" id="GO:0006313">
    <property type="term" value="P:DNA transposition"/>
    <property type="evidence" value="ECO:0007669"/>
    <property type="project" value="InterPro"/>
</dbReference>
<dbReference type="EMBL" id="QYYH01000299">
    <property type="protein sequence ID" value="RJY00248.1"/>
    <property type="molecule type" value="Genomic_DNA"/>
</dbReference>
<dbReference type="GO" id="GO:0003677">
    <property type="term" value="F:DNA binding"/>
    <property type="evidence" value="ECO:0007669"/>
    <property type="project" value="InterPro"/>
</dbReference>
<evidence type="ECO:0000313" key="3">
    <source>
        <dbReference type="Proteomes" id="UP000273022"/>
    </source>
</evidence>
<dbReference type="Pfam" id="PF02371">
    <property type="entry name" value="Transposase_20"/>
    <property type="match status" value="1"/>
</dbReference>
<dbReference type="Proteomes" id="UP000273022">
    <property type="component" value="Unassembled WGS sequence"/>
</dbReference>
<comment type="caution">
    <text evidence="2">The sequence shown here is derived from an EMBL/GenBank/DDBJ whole genome shotgun (WGS) entry which is preliminary data.</text>
</comment>
<proteinExistence type="predicted"/>
<name>A0A3A6T4Z7_9GAMM</name>
<feature type="domain" description="Transposase IS116/IS110/IS902 C-terminal" evidence="1">
    <location>
        <begin position="89"/>
        <end position="168"/>
    </location>
</feature>
<accession>A0A3A6T4Z7</accession>
<dbReference type="RefSeq" id="WP_133372242.1">
    <property type="nucleotide sequence ID" value="NZ_JAKILH010000316.1"/>
</dbReference>
<feature type="non-terminal residue" evidence="2">
    <location>
        <position position="1"/>
    </location>
</feature>
<gene>
    <name evidence="2" type="ORF">D5R81_20200</name>
</gene>
<organism evidence="2 3">
    <name type="scientific">Parashewanella spongiae</name>
    <dbReference type="NCBI Taxonomy" id="342950"/>
    <lineage>
        <taxon>Bacteria</taxon>
        <taxon>Pseudomonadati</taxon>
        <taxon>Pseudomonadota</taxon>
        <taxon>Gammaproteobacteria</taxon>
        <taxon>Alteromonadales</taxon>
        <taxon>Shewanellaceae</taxon>
        <taxon>Parashewanella</taxon>
    </lineage>
</organism>
<reference evidence="2 3" key="1">
    <citation type="submission" date="2018-09" db="EMBL/GenBank/DDBJ databases">
        <title>Phylogeny of the Shewanellaceae, and recommendation for two new genera, Pseudoshewanella and Parashewanella.</title>
        <authorList>
            <person name="Wang G."/>
        </authorList>
    </citation>
    <scope>NUCLEOTIDE SEQUENCE [LARGE SCALE GENOMIC DNA]</scope>
    <source>
        <strain evidence="2 3">KCTC 22492</strain>
    </source>
</reference>
<evidence type="ECO:0000259" key="1">
    <source>
        <dbReference type="Pfam" id="PF02371"/>
    </source>
</evidence>
<evidence type="ECO:0000313" key="2">
    <source>
        <dbReference type="EMBL" id="RJY00248.1"/>
    </source>
</evidence>
<dbReference type="InterPro" id="IPR003346">
    <property type="entry name" value="Transposase_20"/>
</dbReference>
<dbReference type="GO" id="GO:0004803">
    <property type="term" value="F:transposase activity"/>
    <property type="evidence" value="ECO:0007669"/>
    <property type="project" value="InterPro"/>
</dbReference>
<dbReference type="InterPro" id="IPR047650">
    <property type="entry name" value="Transpos_IS110"/>
</dbReference>
<dbReference type="PANTHER" id="PTHR33055:SF3">
    <property type="entry name" value="PUTATIVE TRANSPOSASE FOR IS117-RELATED"/>
    <property type="match status" value="1"/>
</dbReference>
<sequence length="218" mass="25185">KERGSHSARIKSLLCLHGISVENISKLKGKVNQLKTAVLNKPLPTDLVTEIERELDRHEIVDKQIKAIEKLQKQRVLDDCDDASQKINQLMQLKGVGWQSSWVLVTEFFHWREFKNAKQVGACAGMTPTPYDSGDSQREQGICKSGNRRIRKIMVELSWFWLRYQPKSELSLWFEQRFAHGSKRMRRIGIVAMARKLLIKLWKYLEHGEVPSGATMSL</sequence>
<protein>
    <submittedName>
        <fullName evidence="2">IS110 family transposase</fullName>
    </submittedName>
</protein>